<accession>A0A0J7KMP0</accession>
<dbReference type="AlphaFoldDB" id="A0A0J7KMP0"/>
<dbReference type="GO" id="GO:0019731">
    <property type="term" value="P:antibacterial humoral response"/>
    <property type="evidence" value="ECO:0007669"/>
    <property type="project" value="TreeGrafter"/>
</dbReference>
<dbReference type="GO" id="GO:0045087">
    <property type="term" value="P:innate immune response"/>
    <property type="evidence" value="ECO:0007669"/>
    <property type="project" value="TreeGrafter"/>
</dbReference>
<proteinExistence type="predicted"/>
<evidence type="ECO:0000256" key="1">
    <source>
        <dbReference type="ARBA" id="ARBA00022729"/>
    </source>
</evidence>
<evidence type="ECO:0000259" key="4">
    <source>
        <dbReference type="PROSITE" id="PS51390"/>
    </source>
</evidence>
<dbReference type="SUPFAM" id="SSF57256">
    <property type="entry name" value="Elafin-like"/>
    <property type="match status" value="2"/>
</dbReference>
<dbReference type="Gene3D" id="4.10.75.10">
    <property type="entry name" value="Elafin-like"/>
    <property type="match status" value="2"/>
</dbReference>
<feature type="domain" description="WAP" evidence="4">
    <location>
        <begin position="389"/>
        <end position="436"/>
    </location>
</feature>
<dbReference type="PANTHER" id="PTHR19441:SF30">
    <property type="entry name" value="ELAFIN"/>
    <property type="match status" value="1"/>
</dbReference>
<sequence>MSTVSGCSGTSLGDSGTHSDSDDRRLQNVRDEKTGMTSYEIPPAPKPFTGRYSPASGYSPSPTVSIARDLDLRQAQSSSRTGDNEYYIAFPPSGLPVHAFKADGSPREPDTPSSPCEHQRYLDFIQNVSSDKNPEEVAATKYAGNNSYTNIDPSTSSFTSPVAPPGMCIPDCTSNEIASVVDSVRVDREIAIKEHHGDDTAEACSDVTKMKPSSVVDEVDSALTARGQETFGMKYDEGHVPADPTNISKNTNEATETRVPEYMNLAVNMGHEAAKVLGAIPKKLPAPPVPPRASSRHARLQRTSATVFGNSKRMKLLVLSLVFVAIISIARTQTRHVTKAGSCPPALPVQFCGRSCYVDAHCAGIGKCCPTRCGGSICSMPVTMTRPTQTEKPGSCPSIPTGRWVCSSTCNSDNDCKGNLKCCKNRCGALACQKPEVEIFESVETPIQPILSRFGNDYNNY</sequence>
<evidence type="ECO:0000256" key="2">
    <source>
        <dbReference type="ARBA" id="ARBA00023157"/>
    </source>
</evidence>
<dbReference type="CDD" id="cd00199">
    <property type="entry name" value="WAP"/>
    <property type="match status" value="1"/>
</dbReference>
<dbReference type="GO" id="GO:0016301">
    <property type="term" value="F:kinase activity"/>
    <property type="evidence" value="ECO:0007669"/>
    <property type="project" value="UniProtKB-KW"/>
</dbReference>
<evidence type="ECO:0000256" key="3">
    <source>
        <dbReference type="SAM" id="MobiDB-lite"/>
    </source>
</evidence>
<evidence type="ECO:0000313" key="6">
    <source>
        <dbReference type="Proteomes" id="UP000036403"/>
    </source>
</evidence>
<dbReference type="STRING" id="67767.A0A0J7KMP0"/>
<protein>
    <submittedName>
        <fullName evidence="5">Phosphoinositide 3-kinase adapter protein 1</fullName>
    </submittedName>
</protein>
<dbReference type="GO" id="GO:0004867">
    <property type="term" value="F:serine-type endopeptidase inhibitor activity"/>
    <property type="evidence" value="ECO:0007669"/>
    <property type="project" value="TreeGrafter"/>
</dbReference>
<evidence type="ECO:0000313" key="5">
    <source>
        <dbReference type="EMBL" id="KMQ91638.1"/>
    </source>
</evidence>
<dbReference type="InterPro" id="IPR036645">
    <property type="entry name" value="Elafin-like_sf"/>
</dbReference>
<feature type="domain" description="WAP" evidence="4">
    <location>
        <begin position="336"/>
        <end position="382"/>
    </location>
</feature>
<dbReference type="OrthoDB" id="6060011at2759"/>
<dbReference type="PANTHER" id="PTHR19441">
    <property type="entry name" value="WHEY ACDIC PROTEIN WAP"/>
    <property type="match status" value="1"/>
</dbReference>
<keyword evidence="5" id="KW-0418">Kinase</keyword>
<dbReference type="Proteomes" id="UP000036403">
    <property type="component" value="Unassembled WGS sequence"/>
</dbReference>
<dbReference type="Pfam" id="PF00095">
    <property type="entry name" value="WAP"/>
    <property type="match status" value="2"/>
</dbReference>
<dbReference type="SMART" id="SM00217">
    <property type="entry name" value="WAP"/>
    <property type="match status" value="2"/>
</dbReference>
<organism evidence="5 6">
    <name type="scientific">Lasius niger</name>
    <name type="common">Black garden ant</name>
    <dbReference type="NCBI Taxonomy" id="67767"/>
    <lineage>
        <taxon>Eukaryota</taxon>
        <taxon>Metazoa</taxon>
        <taxon>Ecdysozoa</taxon>
        <taxon>Arthropoda</taxon>
        <taxon>Hexapoda</taxon>
        <taxon>Insecta</taxon>
        <taxon>Pterygota</taxon>
        <taxon>Neoptera</taxon>
        <taxon>Endopterygota</taxon>
        <taxon>Hymenoptera</taxon>
        <taxon>Apocrita</taxon>
        <taxon>Aculeata</taxon>
        <taxon>Formicoidea</taxon>
        <taxon>Formicidae</taxon>
        <taxon>Formicinae</taxon>
        <taxon>Lasius</taxon>
        <taxon>Lasius</taxon>
    </lineage>
</organism>
<dbReference type="GO" id="GO:0005615">
    <property type="term" value="C:extracellular space"/>
    <property type="evidence" value="ECO:0007669"/>
    <property type="project" value="TreeGrafter"/>
</dbReference>
<name>A0A0J7KMP0_LASNI</name>
<dbReference type="PaxDb" id="67767-A0A0J7KMP0"/>
<gene>
    <name evidence="5" type="ORF">RF55_8469</name>
</gene>
<keyword evidence="5" id="KW-0808">Transferase</keyword>
<feature type="region of interest" description="Disordered" evidence="3">
    <location>
        <begin position="1"/>
        <end position="65"/>
    </location>
</feature>
<feature type="compositionally biased region" description="Basic and acidic residues" evidence="3">
    <location>
        <begin position="17"/>
        <end position="34"/>
    </location>
</feature>
<dbReference type="EMBL" id="LBMM01005297">
    <property type="protein sequence ID" value="KMQ91638.1"/>
    <property type="molecule type" value="Genomic_DNA"/>
</dbReference>
<reference evidence="5 6" key="1">
    <citation type="submission" date="2015-04" db="EMBL/GenBank/DDBJ databases">
        <title>Lasius niger genome sequencing.</title>
        <authorList>
            <person name="Konorov E.A."/>
            <person name="Nikitin M.A."/>
            <person name="Kirill M.V."/>
            <person name="Chang P."/>
        </authorList>
    </citation>
    <scope>NUCLEOTIDE SEQUENCE [LARGE SCALE GENOMIC DNA]</scope>
    <source>
        <tissue evidence="5">Whole</tissue>
    </source>
</reference>
<keyword evidence="1" id="KW-0732">Signal</keyword>
<keyword evidence="2" id="KW-1015">Disulfide bond</keyword>
<dbReference type="InterPro" id="IPR008197">
    <property type="entry name" value="WAP_dom"/>
</dbReference>
<dbReference type="PROSITE" id="PS51390">
    <property type="entry name" value="WAP"/>
    <property type="match status" value="2"/>
</dbReference>
<feature type="compositionally biased region" description="Polar residues" evidence="3">
    <location>
        <begin position="1"/>
        <end position="16"/>
    </location>
</feature>
<comment type="caution">
    <text evidence="5">The sequence shown here is derived from an EMBL/GenBank/DDBJ whole genome shotgun (WGS) entry which is preliminary data.</text>
</comment>
<keyword evidence="6" id="KW-1185">Reference proteome</keyword>
<dbReference type="InterPro" id="IPR050514">
    <property type="entry name" value="WAP_four-disulfide_core"/>
</dbReference>